<dbReference type="PANTHER" id="PTHR18841">
    <property type="entry name" value="VITELLINE MEMBRANE OUTER LAYER PROTEIN I-RELATED"/>
    <property type="match status" value="1"/>
</dbReference>
<proteinExistence type="predicted"/>
<evidence type="ECO:0000313" key="1">
    <source>
        <dbReference type="Ensembl" id="ENSCPVP00000005913.2"/>
    </source>
</evidence>
<dbReference type="GO" id="GO:0005615">
    <property type="term" value="C:extracellular space"/>
    <property type="evidence" value="ECO:0007669"/>
    <property type="project" value="TreeGrafter"/>
</dbReference>
<accession>A0A8U8B4Y1</accession>
<keyword evidence="2" id="KW-1185">Reference proteome</keyword>
<protein>
    <submittedName>
        <fullName evidence="1">Uncharacterized protein</fullName>
    </submittedName>
</protein>
<organism evidence="1 2">
    <name type="scientific">Geospiza parvula</name>
    <name type="common">Small tree-finch</name>
    <name type="synonym">Camarhynchus parvulus</name>
    <dbReference type="NCBI Taxonomy" id="87175"/>
    <lineage>
        <taxon>Eukaryota</taxon>
        <taxon>Metazoa</taxon>
        <taxon>Chordata</taxon>
        <taxon>Craniata</taxon>
        <taxon>Vertebrata</taxon>
        <taxon>Euteleostomi</taxon>
        <taxon>Archelosauria</taxon>
        <taxon>Archosauria</taxon>
        <taxon>Dinosauria</taxon>
        <taxon>Saurischia</taxon>
        <taxon>Theropoda</taxon>
        <taxon>Coelurosauria</taxon>
        <taxon>Aves</taxon>
        <taxon>Neognathae</taxon>
        <taxon>Neoaves</taxon>
        <taxon>Telluraves</taxon>
        <taxon>Australaves</taxon>
        <taxon>Passeriformes</taxon>
        <taxon>Thraupidae</taxon>
        <taxon>Camarhynchus</taxon>
    </lineage>
</organism>
<sequence length="183" mass="18989">MALSPRLVALVALVASVALVAPPARGWDSDAPTATLAVTNGGQWGQWGDPEFCPGRGYARGFQLKVEPHKGFFGDDTGLNGVRLLLTAGDTGSCPPGQRLVSFRLRVEEPLGLWDDTAANAMAAICSGGSLLEGRGGPQGAWGNWSVPCPPGAGVCGLRTRLEPPQRGGDDTGLNDVELYCCS</sequence>
<dbReference type="InterPro" id="IPR005515">
    <property type="entry name" value="VOMI"/>
</dbReference>
<reference evidence="1" key="2">
    <citation type="submission" date="2025-09" db="UniProtKB">
        <authorList>
            <consortium name="Ensembl"/>
        </authorList>
    </citation>
    <scope>IDENTIFICATION</scope>
</reference>
<name>A0A8C3MKX1_GEOPR</name>
<dbReference type="SUPFAM" id="SSF51092">
    <property type="entry name" value="Vitelline membrane outer protein-I (VMO-I)"/>
    <property type="match status" value="1"/>
</dbReference>
<dbReference type="PANTHER" id="PTHR18841:SF0">
    <property type="entry name" value="VITELLINE MEMBRANE OUTER LAYER 1 HOMOLOG A-RELATED"/>
    <property type="match status" value="1"/>
</dbReference>
<dbReference type="Proteomes" id="UP000694382">
    <property type="component" value="Unassembled WGS sequence"/>
</dbReference>
<dbReference type="AlphaFoldDB" id="A0A8C3MKX1"/>
<dbReference type="Gene3D" id="2.100.10.20">
    <property type="entry name" value="Vitelline membrane outer layer protein I (VOMI)"/>
    <property type="match status" value="2"/>
</dbReference>
<dbReference type="InterPro" id="IPR036706">
    <property type="entry name" value="VOMI_sf"/>
</dbReference>
<accession>A0A8C3MKX1</accession>
<evidence type="ECO:0000313" key="2">
    <source>
        <dbReference type="Proteomes" id="UP000694382"/>
    </source>
</evidence>
<dbReference type="Ensembl" id="ENSCPVT00000006137.2">
    <property type="protein sequence ID" value="ENSCPVP00000005913.2"/>
    <property type="gene ID" value="ENSCPVG00000004276.2"/>
</dbReference>
<dbReference type="Pfam" id="PF03762">
    <property type="entry name" value="VOMI"/>
    <property type="match status" value="2"/>
</dbReference>
<reference evidence="1" key="1">
    <citation type="submission" date="2025-08" db="UniProtKB">
        <authorList>
            <consortium name="Ensembl"/>
        </authorList>
    </citation>
    <scope>IDENTIFICATION</scope>
</reference>